<sequence length="1903" mass="210917">MDEELDPCDENVNFILAQEYSQLLHILGKQTPKVIMELCQMMPTGSRNNIDHLTSTNTSVTEHIKALLEYFMTAKAVDCCNFLQSLCFLCEDMPMHLETKLISVAGYTNTDAIQSATTETVPLQDTNYWPQYINEVMSLMQKRWERRSEHLVREVQLEKVWVSLRLSNRGRDRPDQTPGSVGSKTPEPDADFGSFESRLTLEAFLQGCAGKVTILFGRTGSGKTLLMSCLGQQWAQGLGPFPSSYLFILLEFRQLNLLSQPLSLSDLLFRHYLSPTGGEVEKRAIMDYLLSNPEQSCWVLDGYDEFHSKLTKEELPRVLPNAEKPLPVADLISGLLNRQLLPGCTVLVTCRHRDITDFEGIADKVGQLLEWDRNEIKEHVNSFFGLTGDSASRASGVQAAELLLSSQHLLAMSSLPALCNICCICLKHLLLKSKEEGTQVHSGNKDQETVRPMREKATEDKLKRAQVAGERRAWGEELSVDGTKDRAKLPPATAKLPSTITQVYLSVLNVFLGCDPYKGGKTNMAEREKHPQSAVCGLESLTHYRSELCELTRLAWRGLDESKILFTEKDLSQDVLEFAVRTGLLLQVELRGEDGMPVKAYSFIHLTMQEFLAALRIMTSNDVNDMHLKNRFSLKTRWTTKTDQRTVFTDSLPLYVCGLASSHCTSTLVQIARVSNGTAAQSWVQKRQGLVMKLLKKLCHSTTLTGPKILELCRCVQESQDHQLAKHVVGTRPTLELRNIRLLPNDIDALAFVVNSVHDIGIGLDFGACSMEMECLDALLKCCSIHYLSFRSRKYGDKFAERLSLILPEFKNLRKLEFCGASLTSMGADSLASALQTCTNISQINLSDNNLKDDGIKYIAGLFNKLPRLASVMLGRNNSSLKALDYLIGKMTSCLNIQHIHADGIREVTVKFSENSDVNSHKNMSEPTISLLNEKWSTPEMQNLAKALVQCPPLSVLDLSGGQWDVDVLRTLAEFLPKLKITKEIILNDSCSSVEGLVVLTALLSKCPSVVELHVRLESSQAPKLVSIVFSEGRQKPANELSRTLCLSYCDLVPADLDKVWRSLGASSDLTALDLSSNCLGNKGLRKLLDVLPRLQNVQEINVSNNGISMEGVLILAEALCSYNNLTQIHISDGGRELVLLKFCYDKSNQQLKIFRLNKSSLQPSDITTLCKKLVKCPNHLELDLSDSSFTDHVTKNLLKLLPKMLSLQRLNVSNCITSTIGAMTLVSSLIVSQRVTSVDLRFQSESFICFDSVKAEQVSCRLTNFSLNSHNLEELIIILQQAPEMTVLDLSSNHLDDEGVKHLVHFLPRIKITRYINLSRNNLTQQGILAVASSVLTSDVSGVEVSLGAENRCLIWFRQHGGCEKMLSVQETSLKSEYLLGLAEIVSNSSCLTKLVLKDNLLQSENIEDFVKALNIGPNVLSISIEEGWIRAEKAVYLVCGCLELCDNIQTIRVHQTTIHLRLMRSTEVTAASADSADPILSTKEIGLVDCGVHGHQLAPMRRILQRCPLLKELDLSDGNLGIEGAEFLCSVLPLLPNLTSLSIAAKETVTDALEKVSQVLLHSTSIQNINLSGHVIQDTTALAIIRMFPRLRSLSLYSCDWSATERLLLIQALGQCVSLESLGLDLNEDSSLCLGQALRKIKSLRSLKLNKIPTVMGPSEVNSVQDLLTDMEGLTQMEEIELEGWRMADRGAEQLTRLLHIWTKLRKISLSKNVISDQSGDKLVEALINCTHLEELNLSSNSVGDLTAARMALVLPSLPHISVLDISENRIGDKGSESLSKAIMYMKNLARINLTSVGTSELCAVAASLAHCPLIQDVGMGWNNCGDKVAVELAKVLPLCQNMTRLDLESNGVSVLGVEALGKALKSCPALRLIRLWRNKVSPIDAQRLSEKDGRLNFSFT</sequence>
<proteinExistence type="evidence at transcript level"/>
<dbReference type="InterPro" id="IPR027417">
    <property type="entry name" value="P-loop_NTPase"/>
</dbReference>
<dbReference type="InterPro" id="IPR041267">
    <property type="entry name" value="NLRP_HD2"/>
</dbReference>
<dbReference type="Pfam" id="PF05729">
    <property type="entry name" value="NACHT"/>
    <property type="match status" value="1"/>
</dbReference>
<dbReference type="InterPro" id="IPR001611">
    <property type="entry name" value="Leu-rich_rpt"/>
</dbReference>
<dbReference type="PANTHER" id="PTHR47189:SF1">
    <property type="entry name" value="MHC CLASS II TRANSACTIVATOR"/>
    <property type="match status" value="1"/>
</dbReference>
<keyword evidence="3" id="KW-0547">Nucleotide-binding</keyword>
<organism evidence="7">
    <name type="scientific">Channa punctata</name>
    <name type="common">Spotted snakehead</name>
    <name type="synonym">Ophicephalus punctatus</name>
    <dbReference type="NCBI Taxonomy" id="304456"/>
    <lineage>
        <taxon>Eukaryota</taxon>
        <taxon>Metazoa</taxon>
        <taxon>Chordata</taxon>
        <taxon>Craniata</taxon>
        <taxon>Vertebrata</taxon>
        <taxon>Euteleostomi</taxon>
        <taxon>Actinopterygii</taxon>
        <taxon>Neopterygii</taxon>
        <taxon>Teleostei</taxon>
        <taxon>Neoteleostei</taxon>
        <taxon>Acanthomorphata</taxon>
        <taxon>Anabantaria</taxon>
        <taxon>Anabantiformes</taxon>
        <taxon>Channoidei</taxon>
        <taxon>Channidae</taxon>
        <taxon>Channa</taxon>
    </lineage>
</organism>
<keyword evidence="1" id="KW-0433">Leucine-rich repeat</keyword>
<evidence type="ECO:0000256" key="1">
    <source>
        <dbReference type="ARBA" id="ARBA00022614"/>
    </source>
</evidence>
<evidence type="ECO:0000256" key="5">
    <source>
        <dbReference type="SAM" id="MobiDB-lite"/>
    </source>
</evidence>
<feature type="region of interest" description="Disordered" evidence="5">
    <location>
        <begin position="169"/>
        <end position="189"/>
    </location>
</feature>
<dbReference type="InterPro" id="IPR032675">
    <property type="entry name" value="LRR_dom_sf"/>
</dbReference>
<protein>
    <submittedName>
        <fullName evidence="7">NOD-like receptor family CARD domain containing 5</fullName>
    </submittedName>
</protein>
<dbReference type="GO" id="GO:0045345">
    <property type="term" value="P:positive regulation of MHC class I biosynthetic process"/>
    <property type="evidence" value="ECO:0007669"/>
    <property type="project" value="TreeGrafter"/>
</dbReference>
<dbReference type="SUPFAM" id="SSF52047">
    <property type="entry name" value="RNI-like"/>
    <property type="match status" value="4"/>
</dbReference>
<dbReference type="Gene3D" id="1.10.533.20">
    <property type="match status" value="1"/>
</dbReference>
<keyword evidence="4" id="KW-0067">ATP-binding</keyword>
<gene>
    <name evidence="7" type="primary">nlrc5</name>
</gene>
<keyword evidence="7" id="KW-0675">Receptor</keyword>
<dbReference type="Gene3D" id="3.40.50.300">
    <property type="entry name" value="P-loop containing nucleotide triphosphate hydrolases"/>
    <property type="match status" value="1"/>
</dbReference>
<dbReference type="Pfam" id="PF13516">
    <property type="entry name" value="LRR_6"/>
    <property type="match status" value="7"/>
</dbReference>
<dbReference type="Pfam" id="PF17776">
    <property type="entry name" value="NLRC4_HD2"/>
    <property type="match status" value="1"/>
</dbReference>
<dbReference type="EMBL" id="MK328031">
    <property type="protein sequence ID" value="QDH76355.1"/>
    <property type="molecule type" value="mRNA"/>
</dbReference>
<reference evidence="7" key="1">
    <citation type="submission" date="2018-12" db="EMBL/GenBank/DDBJ databases">
        <title>Understanding signaling mechanism of inflammation in fish Channa punctatus.</title>
        <authorList>
            <person name="Chuphal B."/>
            <person name="Roy A."/>
            <person name="Rai U."/>
            <person name="Roy B."/>
        </authorList>
    </citation>
    <scope>NUCLEOTIDE SEQUENCE</scope>
</reference>
<dbReference type="SMART" id="SM00382">
    <property type="entry name" value="AAA"/>
    <property type="match status" value="1"/>
</dbReference>
<feature type="domain" description="NACHT" evidence="6">
    <location>
        <begin position="211"/>
        <end position="351"/>
    </location>
</feature>
<dbReference type="PANTHER" id="PTHR47189">
    <property type="entry name" value="MHC CLASS II TRANSACTIVATOR"/>
    <property type="match status" value="1"/>
</dbReference>
<evidence type="ECO:0000256" key="2">
    <source>
        <dbReference type="ARBA" id="ARBA00022737"/>
    </source>
</evidence>
<evidence type="ECO:0000256" key="3">
    <source>
        <dbReference type="ARBA" id="ARBA00022741"/>
    </source>
</evidence>
<dbReference type="SMART" id="SM00368">
    <property type="entry name" value="LRR_RI"/>
    <property type="match status" value="10"/>
</dbReference>
<dbReference type="InterPro" id="IPR007111">
    <property type="entry name" value="NACHT_NTPase"/>
</dbReference>
<feature type="region of interest" description="Disordered" evidence="5">
    <location>
        <begin position="440"/>
        <end position="466"/>
    </location>
</feature>
<dbReference type="InterPro" id="IPR003593">
    <property type="entry name" value="AAA+_ATPase"/>
</dbReference>
<dbReference type="Gene3D" id="3.80.10.10">
    <property type="entry name" value="Ribonuclease Inhibitor"/>
    <property type="match status" value="7"/>
</dbReference>
<evidence type="ECO:0000256" key="4">
    <source>
        <dbReference type="ARBA" id="ARBA00022840"/>
    </source>
</evidence>
<accession>A0A514C9A5</accession>
<dbReference type="PROSITE" id="PS50837">
    <property type="entry name" value="NACHT"/>
    <property type="match status" value="1"/>
</dbReference>
<dbReference type="GO" id="GO:0045944">
    <property type="term" value="P:positive regulation of transcription by RNA polymerase II"/>
    <property type="evidence" value="ECO:0007669"/>
    <property type="project" value="TreeGrafter"/>
</dbReference>
<dbReference type="SUPFAM" id="SSF52540">
    <property type="entry name" value="P-loop containing nucleoside triphosphate hydrolases"/>
    <property type="match status" value="1"/>
</dbReference>
<dbReference type="GO" id="GO:0045348">
    <property type="term" value="P:positive regulation of MHC class II biosynthetic process"/>
    <property type="evidence" value="ECO:0007669"/>
    <property type="project" value="TreeGrafter"/>
</dbReference>
<evidence type="ECO:0000313" key="7">
    <source>
        <dbReference type="EMBL" id="QDH76355.1"/>
    </source>
</evidence>
<keyword evidence="2" id="KW-0677">Repeat</keyword>
<dbReference type="GO" id="GO:0005524">
    <property type="term" value="F:ATP binding"/>
    <property type="evidence" value="ECO:0007669"/>
    <property type="project" value="UniProtKB-KW"/>
</dbReference>
<name>A0A514C9A5_CHAPF</name>
<evidence type="ECO:0000259" key="6">
    <source>
        <dbReference type="PROSITE" id="PS50837"/>
    </source>
</evidence>